<keyword evidence="3" id="KW-0274">FAD</keyword>
<dbReference type="Gene3D" id="3.30.390.30">
    <property type="match status" value="1"/>
</dbReference>
<feature type="domain" description="Pyridine nucleotide-disulphide oxidoreductase dimerisation" evidence="4">
    <location>
        <begin position="335"/>
        <end position="440"/>
    </location>
</feature>
<evidence type="ECO:0000313" key="7">
    <source>
        <dbReference type="Proteomes" id="UP000651156"/>
    </source>
</evidence>
<dbReference type="InterPro" id="IPR004099">
    <property type="entry name" value="Pyr_nucl-diS_OxRdtase_dimer"/>
</dbReference>
<feature type="domain" description="FAD/NAD(P)-binding" evidence="5">
    <location>
        <begin position="4"/>
        <end position="311"/>
    </location>
</feature>
<dbReference type="PRINTS" id="PR00368">
    <property type="entry name" value="FADPNR"/>
</dbReference>
<dbReference type="PRINTS" id="PR00411">
    <property type="entry name" value="PNDRDTASEI"/>
</dbReference>
<dbReference type="InterPro" id="IPR036188">
    <property type="entry name" value="FAD/NAD-bd_sf"/>
</dbReference>
<dbReference type="InterPro" id="IPR023753">
    <property type="entry name" value="FAD/NAD-binding_dom"/>
</dbReference>
<comment type="cofactor">
    <cofactor evidence="1">
        <name>FAD</name>
        <dbReference type="ChEBI" id="CHEBI:57692"/>
    </cofactor>
</comment>
<proteinExistence type="predicted"/>
<comment type="caution">
    <text evidence="6">The sequence shown here is derived from an EMBL/GenBank/DDBJ whole genome shotgun (WGS) entry which is preliminary data.</text>
</comment>
<organism evidence="6 7">
    <name type="scientific">Gloeocapsopsis crepidinum LEGE 06123</name>
    <dbReference type="NCBI Taxonomy" id="588587"/>
    <lineage>
        <taxon>Bacteria</taxon>
        <taxon>Bacillati</taxon>
        <taxon>Cyanobacteriota</taxon>
        <taxon>Cyanophyceae</taxon>
        <taxon>Oscillatoriophycideae</taxon>
        <taxon>Chroococcales</taxon>
        <taxon>Chroococcaceae</taxon>
        <taxon>Gloeocapsopsis</taxon>
    </lineage>
</organism>
<accession>A0ABR9UT68</accession>
<keyword evidence="7" id="KW-1185">Reference proteome</keyword>
<evidence type="ECO:0000256" key="3">
    <source>
        <dbReference type="ARBA" id="ARBA00022827"/>
    </source>
</evidence>
<dbReference type="Gene3D" id="3.50.50.60">
    <property type="entry name" value="FAD/NAD(P)-binding domain"/>
    <property type="match status" value="2"/>
</dbReference>
<gene>
    <name evidence="6" type="ORF">IQ230_14160</name>
</gene>
<dbReference type="RefSeq" id="WP_193932611.1">
    <property type="nucleotide sequence ID" value="NZ_CAWPMZ010000063.1"/>
</dbReference>
<name>A0ABR9UT68_9CHRO</name>
<evidence type="ECO:0000256" key="1">
    <source>
        <dbReference type="ARBA" id="ARBA00001974"/>
    </source>
</evidence>
<dbReference type="PANTHER" id="PTHR43014">
    <property type="entry name" value="MERCURIC REDUCTASE"/>
    <property type="match status" value="1"/>
</dbReference>
<dbReference type="Proteomes" id="UP000651156">
    <property type="component" value="Unassembled WGS sequence"/>
</dbReference>
<reference evidence="6 7" key="1">
    <citation type="submission" date="2020-10" db="EMBL/GenBank/DDBJ databases">
        <authorList>
            <person name="Castelo-Branco R."/>
            <person name="Eusebio N."/>
            <person name="Adriana R."/>
            <person name="Vieira A."/>
            <person name="Brugerolle De Fraissinette N."/>
            <person name="Rezende De Castro R."/>
            <person name="Schneider M.P."/>
            <person name="Vasconcelos V."/>
            <person name="Leao P.N."/>
        </authorList>
    </citation>
    <scope>NUCLEOTIDE SEQUENCE [LARGE SCALE GENOMIC DNA]</scope>
    <source>
        <strain evidence="6 7">LEGE 06123</strain>
    </source>
</reference>
<sequence>MIDYDVVIIGGSLTGRYAATIATQFEAKVALVEPPQQEFPYLLTPYALTSLGKLRQQYSEIASDAVHPNTVQWAEVMQKAKGVVTNIEELYSPVILAALGVDVISGIGQFERTPSLTFSVNQRQLRSRKFLLATGSRPVIPNIEGLQATAYYTLPEVLSVLTSPNPPTRWVIMGGNPSGIQMAQIFTRFGLDVTLIVRHSRILPQEDPEITQLIQAALEAEGVRILTATPVSQIKQIQGKKWVQAGNQAIETDEILLCAGQQPDLAHLNLKAAGVRSHCNRLVLNAKLQTTHPRIYACGDAIGGYSFLNIANYEAAIALKNGLFFPRHRVDYSSIPWAVFCDPQLARVGLSETQARCSYSNVVVLRQYFKSVAAAHLEMTTTGVCKVVLAPTGEILGATIVGSYAAELIHVFGLAIAQRIKIDKIAQLAPVYPSFSEIFAQIAILAYQTQLIRPSILDRFLALWN</sequence>
<keyword evidence="2" id="KW-0285">Flavoprotein</keyword>
<dbReference type="InterPro" id="IPR016156">
    <property type="entry name" value="FAD/NAD-linked_Rdtase_dimer_sf"/>
</dbReference>
<protein>
    <submittedName>
        <fullName evidence="6">NAD(P)/FAD-dependent oxidoreductase</fullName>
    </submittedName>
</protein>
<dbReference type="Pfam" id="PF02852">
    <property type="entry name" value="Pyr_redox_dim"/>
    <property type="match status" value="1"/>
</dbReference>
<evidence type="ECO:0000313" key="6">
    <source>
        <dbReference type="EMBL" id="MBE9191471.1"/>
    </source>
</evidence>
<evidence type="ECO:0000259" key="4">
    <source>
        <dbReference type="Pfam" id="PF02852"/>
    </source>
</evidence>
<dbReference type="SUPFAM" id="SSF55424">
    <property type="entry name" value="FAD/NAD-linked reductases, dimerisation (C-terminal) domain"/>
    <property type="match status" value="1"/>
</dbReference>
<evidence type="ECO:0000259" key="5">
    <source>
        <dbReference type="Pfam" id="PF07992"/>
    </source>
</evidence>
<dbReference type="SUPFAM" id="SSF51905">
    <property type="entry name" value="FAD/NAD(P)-binding domain"/>
    <property type="match status" value="1"/>
</dbReference>
<dbReference type="EMBL" id="JADEWN010000033">
    <property type="protein sequence ID" value="MBE9191471.1"/>
    <property type="molecule type" value="Genomic_DNA"/>
</dbReference>
<evidence type="ECO:0000256" key="2">
    <source>
        <dbReference type="ARBA" id="ARBA00022630"/>
    </source>
</evidence>
<dbReference type="Pfam" id="PF07992">
    <property type="entry name" value="Pyr_redox_2"/>
    <property type="match status" value="1"/>
</dbReference>